<gene>
    <name evidence="1" type="ORF">ATEIFO6365_0011050900</name>
</gene>
<dbReference type="OrthoDB" id="3928002at2759"/>
<accession>A0A5M3Z3U3</accession>
<dbReference type="Proteomes" id="UP000452235">
    <property type="component" value="Unassembled WGS sequence"/>
</dbReference>
<dbReference type="PANTHER" id="PTHR38049">
    <property type="entry name" value="RICIN B LECTIN DOMAIN-CONTAINING PROTEIN"/>
    <property type="match status" value="1"/>
</dbReference>
<protein>
    <submittedName>
        <fullName evidence="1">Uncharacterized protein</fullName>
    </submittedName>
</protein>
<comment type="caution">
    <text evidence="1">The sequence shown here is derived from an EMBL/GenBank/DDBJ whole genome shotgun (WGS) entry which is preliminary data.</text>
</comment>
<sequence>MVIGVAMMAAMVPTVYGLNEASKGAQNSESKRRETTRKTRCHLTAQCDFDTGTLNQRQEVHNARIYLDSDNQMYITKNPTPSMSPFNGFFYQSPDFEHGNLSGLVTVSGEEPPQLRWVFLDPETHDLRWGGREEREGGISGPFDLTEDEEYITLNGTQRWMAVRSKHAGASTGLWQLHFDWNETEGGSLPDSAEKLLIFLKRAPSDS</sequence>
<evidence type="ECO:0000313" key="2">
    <source>
        <dbReference type="Proteomes" id="UP000452235"/>
    </source>
</evidence>
<dbReference type="PANTHER" id="PTHR38049:SF2">
    <property type="entry name" value="RICIN B LECTIN DOMAIN-CONTAINING PROTEIN"/>
    <property type="match status" value="1"/>
</dbReference>
<dbReference type="AlphaFoldDB" id="A0A5M3Z3U3"/>
<keyword evidence="2" id="KW-1185">Reference proteome</keyword>
<dbReference type="VEuPathDB" id="FungiDB:ATEG_04235"/>
<evidence type="ECO:0000313" key="1">
    <source>
        <dbReference type="EMBL" id="GFF20241.1"/>
    </source>
</evidence>
<reference evidence="1 2" key="1">
    <citation type="submission" date="2020-01" db="EMBL/GenBank/DDBJ databases">
        <title>Aspergillus terreus IFO 6365 whole genome shotgun sequence.</title>
        <authorList>
            <person name="Kanamasa S."/>
            <person name="Takahashi H."/>
        </authorList>
    </citation>
    <scope>NUCLEOTIDE SEQUENCE [LARGE SCALE GENOMIC DNA]</scope>
    <source>
        <strain evidence="1 2">IFO 6365</strain>
    </source>
</reference>
<organism evidence="1 2">
    <name type="scientific">Aspergillus terreus</name>
    <dbReference type="NCBI Taxonomy" id="33178"/>
    <lineage>
        <taxon>Eukaryota</taxon>
        <taxon>Fungi</taxon>
        <taxon>Dikarya</taxon>
        <taxon>Ascomycota</taxon>
        <taxon>Pezizomycotina</taxon>
        <taxon>Eurotiomycetes</taxon>
        <taxon>Eurotiomycetidae</taxon>
        <taxon>Eurotiales</taxon>
        <taxon>Aspergillaceae</taxon>
        <taxon>Aspergillus</taxon>
        <taxon>Aspergillus subgen. Circumdati</taxon>
    </lineage>
</organism>
<dbReference type="EMBL" id="BLJY01000011">
    <property type="protein sequence ID" value="GFF20241.1"/>
    <property type="molecule type" value="Genomic_DNA"/>
</dbReference>
<proteinExistence type="predicted"/>
<name>A0A5M3Z3U3_ASPTE</name>